<dbReference type="Proteomes" id="UP001159363">
    <property type="component" value="Chromosome 1"/>
</dbReference>
<evidence type="ECO:0008006" key="12">
    <source>
        <dbReference type="Google" id="ProtNLM"/>
    </source>
</evidence>
<evidence type="ECO:0000256" key="6">
    <source>
        <dbReference type="PROSITE-ProRule" id="PRU10141"/>
    </source>
</evidence>
<dbReference type="PROSITE" id="PS50853">
    <property type="entry name" value="FN3"/>
    <property type="match status" value="1"/>
</dbReference>
<dbReference type="SMART" id="SM00060">
    <property type="entry name" value="FN3"/>
    <property type="match status" value="1"/>
</dbReference>
<dbReference type="InterPro" id="IPR017441">
    <property type="entry name" value="Protein_kinase_ATP_BS"/>
</dbReference>
<dbReference type="EMBL" id="JARBHB010000001">
    <property type="protein sequence ID" value="KAJ8898110.1"/>
    <property type="molecule type" value="Genomic_DNA"/>
</dbReference>
<feature type="compositionally biased region" description="Basic and acidic residues" evidence="7">
    <location>
        <begin position="721"/>
        <end position="730"/>
    </location>
</feature>
<dbReference type="Pfam" id="PF00041">
    <property type="entry name" value="fn3"/>
    <property type="match status" value="1"/>
</dbReference>
<feature type="region of interest" description="Disordered" evidence="7">
    <location>
        <begin position="709"/>
        <end position="730"/>
    </location>
</feature>
<dbReference type="SUPFAM" id="SSF56112">
    <property type="entry name" value="Protein kinase-like (PK-like)"/>
    <property type="match status" value="1"/>
</dbReference>
<sequence length="856" mass="94841">MIVWVCLLAGPPDPPAGRPSVTSCGQGSAVVTWSSPPYDGGCMLTGYSVEMSKASADPQWTVVADKCNSLSHTVVGLQADEKNLFRIRAHNVHGCSDASTESEPFVLGEVGTCTHSPAARPRSLATFPKPWSKLHLQDITPPYSSSAAVRRICRDVKWSTNANITSKCSFNTLCIRGPRWLSGWPARLPPRSSGFNPRPGHSGPSHVGIVPDDAVCRRVFPGISRFSRPSSPVLLPAHLNHPHRLSRPRYIQRVSPAITCNVLADVVPYAFVIASKAALWDSKPIRLPSLRLSPHPDVTLCRALEIHIWEVFQSRQRRGCGGVVVTLLASHTAKLGSLPRRVAPGFSQVRIMPDDAASRRGFSGISRLPHPCILVLLHTHLVSPSSALRTSMLRAVKIFPLTSDMEVWLVCCAAEESYGPSFEAREVLLEAGEKFRRLYEVLEELGKGRYGVVHKVCELASGRKFAAKFVRCVKVADRGKVHEEIGIMNMLRHPKLLQLRAAFDTPRDIVMVTDISGGELFERVVADDFTLTEKDCILFMRQICEGVDYMHQNYVVHLDLKVLPSSYCGLLSLTVCPISVPQPENIMCHTRTSHQIKLIDFGLAKKLDPDIPVRVMFGTPEFIPPEIINYEPIGLESDMWSVGVICYVLSPGTGQCYKLSTNNMIRYACAARREHCTPVQTLEFRGDVAFDARSPCHFRTLPPRGRGGVVVRPLASPSRRSTSDSRRDRSGIFASENHAGRCRWSAGFLEDLPFPPAFAFWCCSVPRSTLIDSQDPDIKSRRNFFTRSLFCLKRGKLLQVGGLSGLSPFMGDNDAQTFNNITKADYDFEDEAFDAISQDSKDFISSLLVKRKDIVR</sequence>
<reference evidence="10 11" key="1">
    <citation type="submission" date="2023-02" db="EMBL/GenBank/DDBJ databases">
        <title>LHISI_Scaffold_Assembly.</title>
        <authorList>
            <person name="Stuart O.P."/>
            <person name="Cleave R."/>
            <person name="Magrath M.J.L."/>
            <person name="Mikheyev A.S."/>
        </authorList>
    </citation>
    <scope>NUCLEOTIDE SEQUENCE [LARGE SCALE GENOMIC DNA]</scope>
    <source>
        <strain evidence="10">Daus_M_001</strain>
        <tissue evidence="10">Leg muscle</tissue>
    </source>
</reference>
<gene>
    <name evidence="10" type="ORF">PR048_003470</name>
</gene>
<evidence type="ECO:0000259" key="9">
    <source>
        <dbReference type="PROSITE" id="PS50853"/>
    </source>
</evidence>
<feature type="binding site" evidence="6">
    <location>
        <position position="468"/>
    </location>
    <ligand>
        <name>ATP</name>
        <dbReference type="ChEBI" id="CHEBI:30616"/>
    </ligand>
</feature>
<evidence type="ECO:0000313" key="10">
    <source>
        <dbReference type="EMBL" id="KAJ8898110.1"/>
    </source>
</evidence>
<feature type="domain" description="Fibronectin type-III" evidence="9">
    <location>
        <begin position="15"/>
        <end position="110"/>
    </location>
</feature>
<dbReference type="PROSITE" id="PS50011">
    <property type="entry name" value="PROTEIN_KINASE_DOM"/>
    <property type="match status" value="1"/>
</dbReference>
<keyword evidence="2" id="KW-0808">Transferase</keyword>
<dbReference type="PANTHER" id="PTHR24342">
    <property type="entry name" value="SERINE/THREONINE-PROTEIN KINASE 17"/>
    <property type="match status" value="1"/>
</dbReference>
<dbReference type="PANTHER" id="PTHR24342:SF20">
    <property type="entry name" value="MYOSIN LIGHT CHAIN KINASE, SMOOTH MUSCLE"/>
    <property type="match status" value="1"/>
</dbReference>
<keyword evidence="3 6" id="KW-0547">Nucleotide-binding</keyword>
<evidence type="ECO:0000256" key="3">
    <source>
        <dbReference type="ARBA" id="ARBA00022741"/>
    </source>
</evidence>
<protein>
    <recommendedName>
        <fullName evidence="12">Myosin light chain kinase, smooth muscle</fullName>
    </recommendedName>
</protein>
<proteinExistence type="predicted"/>
<evidence type="ECO:0000256" key="5">
    <source>
        <dbReference type="ARBA" id="ARBA00022840"/>
    </source>
</evidence>
<accession>A0ABQ9IN55</accession>
<keyword evidence="5 6" id="KW-0067">ATP-binding</keyword>
<dbReference type="Gene3D" id="1.10.510.10">
    <property type="entry name" value="Transferase(Phosphotransferase) domain 1"/>
    <property type="match status" value="2"/>
</dbReference>
<evidence type="ECO:0000259" key="8">
    <source>
        <dbReference type="PROSITE" id="PS50011"/>
    </source>
</evidence>
<keyword evidence="11" id="KW-1185">Reference proteome</keyword>
<dbReference type="Gene3D" id="2.60.40.10">
    <property type="entry name" value="Immunoglobulins"/>
    <property type="match status" value="1"/>
</dbReference>
<evidence type="ECO:0000256" key="1">
    <source>
        <dbReference type="ARBA" id="ARBA00022527"/>
    </source>
</evidence>
<name>A0ABQ9IN55_9NEOP</name>
<dbReference type="PROSITE" id="PS00107">
    <property type="entry name" value="PROTEIN_KINASE_ATP"/>
    <property type="match status" value="1"/>
</dbReference>
<dbReference type="InterPro" id="IPR036116">
    <property type="entry name" value="FN3_sf"/>
</dbReference>
<organism evidence="10 11">
    <name type="scientific">Dryococelus australis</name>
    <dbReference type="NCBI Taxonomy" id="614101"/>
    <lineage>
        <taxon>Eukaryota</taxon>
        <taxon>Metazoa</taxon>
        <taxon>Ecdysozoa</taxon>
        <taxon>Arthropoda</taxon>
        <taxon>Hexapoda</taxon>
        <taxon>Insecta</taxon>
        <taxon>Pterygota</taxon>
        <taxon>Neoptera</taxon>
        <taxon>Polyneoptera</taxon>
        <taxon>Phasmatodea</taxon>
        <taxon>Verophasmatodea</taxon>
        <taxon>Anareolatae</taxon>
        <taxon>Phasmatidae</taxon>
        <taxon>Eurycanthinae</taxon>
        <taxon>Dryococelus</taxon>
    </lineage>
</organism>
<dbReference type="CDD" id="cd00063">
    <property type="entry name" value="FN3"/>
    <property type="match status" value="1"/>
</dbReference>
<dbReference type="InterPro" id="IPR000719">
    <property type="entry name" value="Prot_kinase_dom"/>
</dbReference>
<dbReference type="Gene3D" id="3.30.200.20">
    <property type="entry name" value="Phosphorylase Kinase, domain 1"/>
    <property type="match status" value="1"/>
</dbReference>
<dbReference type="SUPFAM" id="SSF49265">
    <property type="entry name" value="Fibronectin type III"/>
    <property type="match status" value="1"/>
</dbReference>
<dbReference type="Pfam" id="PF00069">
    <property type="entry name" value="Pkinase"/>
    <property type="match status" value="2"/>
</dbReference>
<feature type="domain" description="Protein kinase" evidence="8">
    <location>
        <begin position="439"/>
        <end position="856"/>
    </location>
</feature>
<comment type="caution">
    <text evidence="10">The sequence shown here is derived from an EMBL/GenBank/DDBJ whole genome shotgun (WGS) entry which is preliminary data.</text>
</comment>
<keyword evidence="4" id="KW-0418">Kinase</keyword>
<evidence type="ECO:0000256" key="7">
    <source>
        <dbReference type="SAM" id="MobiDB-lite"/>
    </source>
</evidence>
<dbReference type="InterPro" id="IPR011009">
    <property type="entry name" value="Kinase-like_dom_sf"/>
</dbReference>
<evidence type="ECO:0000256" key="4">
    <source>
        <dbReference type="ARBA" id="ARBA00022777"/>
    </source>
</evidence>
<keyword evidence="1" id="KW-0723">Serine/threonine-protein kinase</keyword>
<dbReference type="InterPro" id="IPR013783">
    <property type="entry name" value="Ig-like_fold"/>
</dbReference>
<evidence type="ECO:0000313" key="11">
    <source>
        <dbReference type="Proteomes" id="UP001159363"/>
    </source>
</evidence>
<dbReference type="InterPro" id="IPR003961">
    <property type="entry name" value="FN3_dom"/>
</dbReference>
<evidence type="ECO:0000256" key="2">
    <source>
        <dbReference type="ARBA" id="ARBA00022679"/>
    </source>
</evidence>